<sequence length="140" mass="16431">MLQCFSRVFESPPIKLRHAFEKHYQVADITPFIENRKVGLLAQLMKNCQTSKYLLHILACHDRQYSIIPSIMQICARESINIVELVLYYQKPFRVSNPGDSMINEIGLDLVERLRTLIANWDAHECRVEMREIINRNINT</sequence>
<organism evidence="1 2">
    <name type="scientific">Clytia hemisphaerica</name>
    <dbReference type="NCBI Taxonomy" id="252671"/>
    <lineage>
        <taxon>Eukaryota</taxon>
        <taxon>Metazoa</taxon>
        <taxon>Cnidaria</taxon>
        <taxon>Hydrozoa</taxon>
        <taxon>Hydroidolina</taxon>
        <taxon>Leptothecata</taxon>
        <taxon>Obeliida</taxon>
        <taxon>Clytiidae</taxon>
        <taxon>Clytia</taxon>
    </lineage>
</organism>
<evidence type="ECO:0000313" key="2">
    <source>
        <dbReference type="Proteomes" id="UP000594262"/>
    </source>
</evidence>
<accession>A0A7M5XEV1</accession>
<keyword evidence="2" id="KW-1185">Reference proteome</keyword>
<reference evidence="1" key="1">
    <citation type="submission" date="2021-01" db="UniProtKB">
        <authorList>
            <consortium name="EnsemblMetazoa"/>
        </authorList>
    </citation>
    <scope>IDENTIFICATION</scope>
</reference>
<dbReference type="AlphaFoldDB" id="A0A7M5XEV1"/>
<name>A0A7M5XEV1_9CNID</name>
<protein>
    <submittedName>
        <fullName evidence="1">Uncharacterized protein</fullName>
    </submittedName>
</protein>
<dbReference type="Proteomes" id="UP000594262">
    <property type="component" value="Unplaced"/>
</dbReference>
<dbReference type="EnsemblMetazoa" id="CLYHEMT022393.1">
    <property type="protein sequence ID" value="CLYHEMP022393.1"/>
    <property type="gene ID" value="CLYHEMG022393"/>
</dbReference>
<evidence type="ECO:0000313" key="1">
    <source>
        <dbReference type="EnsemblMetazoa" id="CLYHEMP022393.1"/>
    </source>
</evidence>
<proteinExistence type="predicted"/>